<keyword evidence="2" id="KW-1185">Reference proteome</keyword>
<dbReference type="KEGG" id="maes:Ga0123461_0383"/>
<organism evidence="1 2">
    <name type="scientific">Mariprofundus aestuarium</name>
    <dbReference type="NCBI Taxonomy" id="1921086"/>
    <lineage>
        <taxon>Bacteria</taxon>
        <taxon>Pseudomonadati</taxon>
        <taxon>Pseudomonadota</taxon>
        <taxon>Candidatius Mariprofundia</taxon>
        <taxon>Mariprofundales</taxon>
        <taxon>Mariprofundaceae</taxon>
        <taxon>Mariprofundus</taxon>
    </lineage>
</organism>
<accession>A0A2K8KVJ5</accession>
<proteinExistence type="predicted"/>
<protein>
    <submittedName>
        <fullName evidence="1">Uncharacterized protein</fullName>
    </submittedName>
</protein>
<dbReference type="EMBL" id="CP018799">
    <property type="protein sequence ID" value="ATX78830.1"/>
    <property type="molecule type" value="Genomic_DNA"/>
</dbReference>
<evidence type="ECO:0000313" key="1">
    <source>
        <dbReference type="EMBL" id="ATX78830.1"/>
    </source>
</evidence>
<evidence type="ECO:0000313" key="2">
    <source>
        <dbReference type="Proteomes" id="UP000231701"/>
    </source>
</evidence>
<reference evidence="1 2" key="1">
    <citation type="submission" date="2016-12" db="EMBL/GenBank/DDBJ databases">
        <title>Isolation and genomic insights into novel planktonic Zetaproteobacteria from stratified waters of the Chesapeake Bay.</title>
        <authorList>
            <person name="McAllister S.M."/>
            <person name="Kato S."/>
            <person name="Chan C.S."/>
            <person name="Chiu B.K."/>
            <person name="Field E.K."/>
        </authorList>
    </citation>
    <scope>NUCLEOTIDE SEQUENCE [LARGE SCALE GENOMIC DNA]</scope>
    <source>
        <strain evidence="1 2">CP-5</strain>
    </source>
</reference>
<gene>
    <name evidence="1" type="ORF">Ga0123461_0383</name>
</gene>
<name>A0A2K8KVJ5_MARES</name>
<dbReference type="AlphaFoldDB" id="A0A2K8KVJ5"/>
<sequence length="58" mass="6143">MSAGMRRAVFGAVTGVFPATKKHVNISVDGGYSAANVRRPPQEALLKTKGFLLRTGVI</sequence>
<dbReference type="Proteomes" id="UP000231701">
    <property type="component" value="Chromosome"/>
</dbReference>